<comment type="caution">
    <text evidence="2">The sequence shown here is derived from an EMBL/GenBank/DDBJ whole genome shotgun (WGS) entry which is preliminary data.</text>
</comment>
<organism evidence="2 3">
    <name type="scientific">Actinidia rufa</name>
    <dbReference type="NCBI Taxonomy" id="165716"/>
    <lineage>
        <taxon>Eukaryota</taxon>
        <taxon>Viridiplantae</taxon>
        <taxon>Streptophyta</taxon>
        <taxon>Embryophyta</taxon>
        <taxon>Tracheophyta</taxon>
        <taxon>Spermatophyta</taxon>
        <taxon>Magnoliopsida</taxon>
        <taxon>eudicotyledons</taxon>
        <taxon>Gunneridae</taxon>
        <taxon>Pentapetalae</taxon>
        <taxon>asterids</taxon>
        <taxon>Ericales</taxon>
        <taxon>Actinidiaceae</taxon>
        <taxon>Actinidia</taxon>
    </lineage>
</organism>
<keyword evidence="3" id="KW-1185">Reference proteome</keyword>
<sequence length="119" mass="13991">MVRRRNDNPIDDYYYEEDDDDASLPPLLKRLPKDFDTIDCIDDEAASISGTMIVKTDRGNRNRSSSPLWKLRSTPLLDRNQARNKTEEDEEGDFSTFVVRSTVRDRDSGERESWFRGRW</sequence>
<name>A0A7J0E953_9ERIC</name>
<evidence type="ECO:0000313" key="2">
    <source>
        <dbReference type="EMBL" id="GFY82905.1"/>
    </source>
</evidence>
<dbReference type="Proteomes" id="UP000585474">
    <property type="component" value="Unassembled WGS sequence"/>
</dbReference>
<proteinExistence type="predicted"/>
<evidence type="ECO:0000313" key="3">
    <source>
        <dbReference type="Proteomes" id="UP000585474"/>
    </source>
</evidence>
<dbReference type="AlphaFoldDB" id="A0A7J0E953"/>
<accession>A0A7J0E953</accession>
<dbReference type="EMBL" id="BJWL01000002">
    <property type="protein sequence ID" value="GFY82905.1"/>
    <property type="molecule type" value="Genomic_DNA"/>
</dbReference>
<dbReference type="OrthoDB" id="10518110at2759"/>
<feature type="region of interest" description="Disordered" evidence="1">
    <location>
        <begin position="1"/>
        <end position="20"/>
    </location>
</feature>
<protein>
    <submittedName>
        <fullName evidence="2">Galactose oxidase/kelch repeat superfamily protein</fullName>
    </submittedName>
</protein>
<evidence type="ECO:0000256" key="1">
    <source>
        <dbReference type="SAM" id="MobiDB-lite"/>
    </source>
</evidence>
<reference evidence="2 3" key="1">
    <citation type="submission" date="2019-07" db="EMBL/GenBank/DDBJ databases">
        <title>De Novo Assembly of kiwifruit Actinidia rufa.</title>
        <authorList>
            <person name="Sugita-Konishi S."/>
            <person name="Sato K."/>
            <person name="Mori E."/>
            <person name="Abe Y."/>
            <person name="Kisaki G."/>
            <person name="Hamano K."/>
            <person name="Suezawa K."/>
            <person name="Otani M."/>
            <person name="Fukuda T."/>
            <person name="Manabe T."/>
            <person name="Gomi K."/>
            <person name="Tabuchi M."/>
            <person name="Akimitsu K."/>
            <person name="Kataoka I."/>
        </authorList>
    </citation>
    <scope>NUCLEOTIDE SEQUENCE [LARGE SCALE GENOMIC DNA]</scope>
    <source>
        <strain evidence="3">cv. Fuchu</strain>
    </source>
</reference>
<gene>
    <name evidence="2" type="ORF">Acr_02g0011450</name>
</gene>
<feature type="compositionally biased region" description="Acidic residues" evidence="1">
    <location>
        <begin position="9"/>
        <end position="20"/>
    </location>
</feature>